<keyword evidence="2" id="KW-1185">Reference proteome</keyword>
<evidence type="ECO:0000313" key="1">
    <source>
        <dbReference type="EMBL" id="GAT52590.1"/>
    </source>
</evidence>
<dbReference type="Proteomes" id="UP000815677">
    <property type="component" value="Unassembled WGS sequence"/>
</dbReference>
<reference evidence="1" key="1">
    <citation type="submission" date="2014-09" db="EMBL/GenBank/DDBJ databases">
        <title>Genome sequence of the luminous mushroom Mycena chlorophos for searching fungal bioluminescence genes.</title>
        <authorList>
            <person name="Tanaka Y."/>
            <person name="Kasuga D."/>
            <person name="Oba Y."/>
            <person name="Hase S."/>
            <person name="Sato K."/>
            <person name="Oba Y."/>
            <person name="Sakakibara Y."/>
        </authorList>
    </citation>
    <scope>NUCLEOTIDE SEQUENCE</scope>
</reference>
<accession>A0ABQ0LND9</accession>
<dbReference type="EMBL" id="DF847791">
    <property type="protein sequence ID" value="GAT52590.1"/>
    <property type="molecule type" value="Genomic_DNA"/>
</dbReference>
<sequence length="118" mass="13638">MNKVFAGWTRWRAFPHLIEAQIIGPEGRRTSIFAKSRVVDRLLVPSYRPLITVGTNRSLVLDGNPYRGASTDWCASQDITDPTQEWRTMPHCRILCQYSAMKPTRKKKTSNRRLFSDL</sequence>
<evidence type="ECO:0000313" key="2">
    <source>
        <dbReference type="Proteomes" id="UP000815677"/>
    </source>
</evidence>
<organism evidence="1 2">
    <name type="scientific">Mycena chlorophos</name>
    <name type="common">Agaric fungus</name>
    <name type="synonym">Agaricus chlorophos</name>
    <dbReference type="NCBI Taxonomy" id="658473"/>
    <lineage>
        <taxon>Eukaryota</taxon>
        <taxon>Fungi</taxon>
        <taxon>Dikarya</taxon>
        <taxon>Basidiomycota</taxon>
        <taxon>Agaricomycotina</taxon>
        <taxon>Agaricomycetes</taxon>
        <taxon>Agaricomycetidae</taxon>
        <taxon>Agaricales</taxon>
        <taxon>Marasmiineae</taxon>
        <taxon>Mycenaceae</taxon>
        <taxon>Mycena</taxon>
    </lineage>
</organism>
<name>A0ABQ0LND9_MYCCL</name>
<gene>
    <name evidence="1" type="ORF">MCHLO_09628</name>
</gene>
<proteinExistence type="predicted"/>
<protein>
    <submittedName>
        <fullName evidence="1">Uncharacterized protein</fullName>
    </submittedName>
</protein>